<evidence type="ECO:0000256" key="6">
    <source>
        <dbReference type="ARBA" id="ARBA00022833"/>
    </source>
</evidence>
<dbReference type="InterPro" id="IPR013763">
    <property type="entry name" value="Cyclin-like_dom"/>
</dbReference>
<keyword evidence="5 11" id="KW-0863">Zinc-finger</keyword>
<dbReference type="Pfam" id="PF08271">
    <property type="entry name" value="Zn_Ribbon_TF"/>
    <property type="match status" value="1"/>
</dbReference>
<evidence type="ECO:0000256" key="8">
    <source>
        <dbReference type="ARBA" id="ARBA00023163"/>
    </source>
</evidence>
<dbReference type="Pfam" id="PF00382">
    <property type="entry name" value="TFIIB"/>
    <property type="match status" value="2"/>
</dbReference>
<keyword evidence="13" id="KW-0648">Protein biosynthesis</keyword>
<protein>
    <recommendedName>
        <fullName evidence="2 10">Transcription initiation factor IIB</fullName>
        <shortName evidence="10">TFIIB</shortName>
    </recommendedName>
</protein>
<organism evidence="13 14">
    <name type="scientific">Candidatus Methanofastidiosum methylothiophilum</name>
    <dbReference type="NCBI Taxonomy" id="1705564"/>
    <lineage>
        <taxon>Archaea</taxon>
        <taxon>Methanobacteriati</taxon>
        <taxon>Methanobacteriota</taxon>
        <taxon>Stenosarchaea group</taxon>
        <taxon>Candidatus Methanofastidiosia</taxon>
        <taxon>Candidatus Methanofastidiosales</taxon>
        <taxon>Candidatus Methanofastidiosaceae</taxon>
        <taxon>Candidatus Methanofastidiosum</taxon>
    </lineage>
</organism>
<feature type="domain" description="TFIIB-type" evidence="12">
    <location>
        <begin position="16"/>
        <end position="47"/>
    </location>
</feature>
<dbReference type="SUPFAM" id="SSF57783">
    <property type="entry name" value="Zinc beta-ribbon"/>
    <property type="match status" value="1"/>
</dbReference>
<comment type="function">
    <text evidence="9 10">Stabilizes TBP binding to an archaeal box-A promoter. Also responsible for recruiting RNA polymerase II to the pre-initiation complex (DNA-TBP-TFIIB).</text>
</comment>
<evidence type="ECO:0000256" key="10">
    <source>
        <dbReference type="HAMAP-Rule" id="MF_00383"/>
    </source>
</evidence>
<dbReference type="GO" id="GO:0017025">
    <property type="term" value="F:TBP-class protein binding"/>
    <property type="evidence" value="ECO:0007669"/>
    <property type="project" value="InterPro"/>
</dbReference>
<dbReference type="PROSITE" id="PS51134">
    <property type="entry name" value="ZF_TFIIB"/>
    <property type="match status" value="1"/>
</dbReference>
<evidence type="ECO:0000256" key="5">
    <source>
        <dbReference type="ARBA" id="ARBA00022771"/>
    </source>
</evidence>
<sequence length="316" mass="36102">MLRLPYKYMEKTETKKVHVCPECGSHKLIRDYSRAEVTCDECGLVISEDIIDTGPEWRAFDHEQGEKRGRVGAPMTYTIHDKGLSTMIDWKNKDIHGRDISAGRRAQIYRMRKWHKRIKVADAKDRNLAFALTELDRLSSHLHLPRNIREGAAMVYRKAVDKRLIRGRSIESVTSACIYIACREYKVPRTLDEIVEHSRVDKKEIGRSYRFITRELEIKLYPTSPVDYIPRFATELGLSGKVQRKAQDILEGAIKVGLTSGRGPTGVCAAAIYLAAIMEGERRTQKAVSEVAKVTEVTVRNRYKEIIDKLGIDVKI</sequence>
<feature type="binding site" evidence="10">
    <location>
        <position position="23"/>
    </location>
    <ligand>
        <name>Zn(2+)</name>
        <dbReference type="ChEBI" id="CHEBI:29105"/>
    </ligand>
</feature>
<dbReference type="InterPro" id="IPR000812">
    <property type="entry name" value="TFIIB"/>
</dbReference>
<evidence type="ECO:0000256" key="4">
    <source>
        <dbReference type="ARBA" id="ARBA00022737"/>
    </source>
</evidence>
<dbReference type="GO" id="GO:0097550">
    <property type="term" value="C:transcription preinitiation complex"/>
    <property type="evidence" value="ECO:0007669"/>
    <property type="project" value="TreeGrafter"/>
</dbReference>
<comment type="similarity">
    <text evidence="1 10">Belongs to the TFIIB family.</text>
</comment>
<keyword evidence="3 10" id="KW-0479">Metal-binding</keyword>
<evidence type="ECO:0000256" key="2">
    <source>
        <dbReference type="ARBA" id="ARBA00013932"/>
    </source>
</evidence>
<evidence type="ECO:0000256" key="11">
    <source>
        <dbReference type="PROSITE-ProRule" id="PRU00469"/>
    </source>
</evidence>
<evidence type="ECO:0000256" key="9">
    <source>
        <dbReference type="ARBA" id="ARBA00053882"/>
    </source>
</evidence>
<feature type="repeat" description="2" evidence="10">
    <location>
        <begin position="227"/>
        <end position="308"/>
    </location>
</feature>
<dbReference type="Gene3D" id="1.10.472.10">
    <property type="entry name" value="Cyclin-like"/>
    <property type="match status" value="1"/>
</dbReference>
<dbReference type="SMART" id="SM00385">
    <property type="entry name" value="CYCLIN"/>
    <property type="match status" value="2"/>
</dbReference>
<name>A0A150J8Y4_9EURY</name>
<dbReference type="CDD" id="cd20549">
    <property type="entry name" value="CYCLIN_TFIIB_archaea_like_rpt1"/>
    <property type="match status" value="1"/>
</dbReference>
<dbReference type="PANTHER" id="PTHR11618:SF13">
    <property type="entry name" value="TRANSCRIPTION INITIATION FACTOR IIB"/>
    <property type="match status" value="1"/>
</dbReference>
<dbReference type="GO" id="GO:0070897">
    <property type="term" value="P:transcription preinitiation complex assembly"/>
    <property type="evidence" value="ECO:0007669"/>
    <property type="project" value="InterPro"/>
</dbReference>
<dbReference type="InterPro" id="IPR023484">
    <property type="entry name" value="TFIIB_arc"/>
</dbReference>
<evidence type="ECO:0000259" key="12">
    <source>
        <dbReference type="PROSITE" id="PS51134"/>
    </source>
</evidence>
<reference evidence="13 14" key="1">
    <citation type="journal article" date="2016" name="ISME J.">
        <title>Chasing the elusive Euryarchaeota class WSA2: genomes reveal a uniquely fastidious methyl-reducing methanogen.</title>
        <authorList>
            <person name="Nobu M.K."/>
            <person name="Narihiro T."/>
            <person name="Kuroda K."/>
            <person name="Mei R."/>
            <person name="Liu W.T."/>
        </authorList>
    </citation>
    <scope>NUCLEOTIDE SEQUENCE [LARGE SCALE GENOMIC DNA]</scope>
    <source>
        <strain evidence="13">U1lsi0528_Bin089</strain>
    </source>
</reference>
<dbReference type="GO" id="GO:0003700">
    <property type="term" value="F:DNA-binding transcription factor activity"/>
    <property type="evidence" value="ECO:0007669"/>
    <property type="project" value="UniProtKB-UniRule"/>
</dbReference>
<accession>A0A150J8Y4</accession>
<dbReference type="InterPro" id="IPR013137">
    <property type="entry name" value="Znf_TFIIB"/>
</dbReference>
<dbReference type="FunFam" id="1.10.472.10:FF:000023">
    <property type="entry name" value="Transcription initiation factor IIB"/>
    <property type="match status" value="1"/>
</dbReference>
<keyword evidence="13" id="KW-0396">Initiation factor</keyword>
<comment type="caution">
    <text evidence="13">The sequence shown here is derived from an EMBL/GenBank/DDBJ whole genome shotgun (WGS) entry which is preliminary data.</text>
</comment>
<keyword evidence="6 10" id="KW-0862">Zinc</keyword>
<dbReference type="InterPro" id="IPR013150">
    <property type="entry name" value="TFIIB_cyclin"/>
</dbReference>
<dbReference type="SUPFAM" id="SSF47954">
    <property type="entry name" value="Cyclin-like"/>
    <property type="match status" value="2"/>
</dbReference>
<dbReference type="GO" id="GO:0008270">
    <property type="term" value="F:zinc ion binding"/>
    <property type="evidence" value="ECO:0007669"/>
    <property type="project" value="UniProtKB-UniRule"/>
</dbReference>
<evidence type="ECO:0000256" key="3">
    <source>
        <dbReference type="ARBA" id="ARBA00022723"/>
    </source>
</evidence>
<evidence type="ECO:0000313" key="14">
    <source>
        <dbReference type="Proteomes" id="UP000075578"/>
    </source>
</evidence>
<evidence type="ECO:0000313" key="13">
    <source>
        <dbReference type="EMBL" id="KYC53689.1"/>
    </source>
</evidence>
<dbReference type="CDD" id="cd20550">
    <property type="entry name" value="CYCLIN_TFIIB_archaea_like_rpt2"/>
    <property type="match status" value="1"/>
</dbReference>
<gene>
    <name evidence="10 13" type="primary">tfb</name>
    <name evidence="13" type="ORF">AMQ74_00308</name>
</gene>
<dbReference type="InterPro" id="IPR036915">
    <property type="entry name" value="Cyclin-like_sf"/>
</dbReference>
<proteinExistence type="inferred from homology"/>
<dbReference type="Gene3D" id="1.10.472.170">
    <property type="match status" value="1"/>
</dbReference>
<feature type="binding site" evidence="10">
    <location>
        <position position="42"/>
    </location>
    <ligand>
        <name>Zn(2+)</name>
        <dbReference type="ChEBI" id="CHEBI:29105"/>
    </ligand>
</feature>
<evidence type="ECO:0000256" key="1">
    <source>
        <dbReference type="ARBA" id="ARBA00010857"/>
    </source>
</evidence>
<dbReference type="EMBL" id="LNGD01000010">
    <property type="protein sequence ID" value="KYC53689.1"/>
    <property type="molecule type" value="Genomic_DNA"/>
</dbReference>
<keyword evidence="4 10" id="KW-0677">Repeat</keyword>
<dbReference type="FunFam" id="1.10.472.170:FF:000001">
    <property type="entry name" value="Transcription initiation factor IIB"/>
    <property type="match status" value="1"/>
</dbReference>
<dbReference type="GO" id="GO:0003743">
    <property type="term" value="F:translation initiation factor activity"/>
    <property type="evidence" value="ECO:0007669"/>
    <property type="project" value="UniProtKB-KW"/>
</dbReference>
<dbReference type="AlphaFoldDB" id="A0A150J8Y4"/>
<feature type="repeat" description="1" evidence="10">
    <location>
        <begin position="133"/>
        <end position="216"/>
    </location>
</feature>
<dbReference type="PRINTS" id="PR00685">
    <property type="entry name" value="TIFACTORIIB"/>
</dbReference>
<dbReference type="PANTHER" id="PTHR11618">
    <property type="entry name" value="TRANSCRIPTION INITIATION FACTOR IIB-RELATED"/>
    <property type="match status" value="1"/>
</dbReference>
<dbReference type="HAMAP" id="MF_00383">
    <property type="entry name" value="TF2B_arch"/>
    <property type="match status" value="1"/>
</dbReference>
<dbReference type="PATRIC" id="fig|1705564.3.peg.309"/>
<evidence type="ECO:0000256" key="7">
    <source>
        <dbReference type="ARBA" id="ARBA00023015"/>
    </source>
</evidence>
<keyword evidence="7 10" id="KW-0805">Transcription regulation</keyword>
<feature type="binding site" evidence="10">
    <location>
        <position position="20"/>
    </location>
    <ligand>
        <name>Zn(2+)</name>
        <dbReference type="ChEBI" id="CHEBI:29105"/>
    </ligand>
</feature>
<keyword evidence="8 10" id="KW-0804">Transcription</keyword>
<dbReference type="Proteomes" id="UP000075578">
    <property type="component" value="Unassembled WGS sequence"/>
</dbReference>
<dbReference type="NCBIfam" id="NF001658">
    <property type="entry name" value="PRK00423.1"/>
    <property type="match status" value="1"/>
</dbReference>
<feature type="binding site" evidence="10">
    <location>
        <position position="39"/>
    </location>
    <ligand>
        <name>Zn(2+)</name>
        <dbReference type="ChEBI" id="CHEBI:29105"/>
    </ligand>
</feature>